<feature type="repeat" description="CSPG" evidence="5">
    <location>
        <begin position="1450"/>
        <end position="1539"/>
    </location>
</feature>
<dbReference type="GO" id="GO:0009653">
    <property type="term" value="P:anatomical structure morphogenesis"/>
    <property type="evidence" value="ECO:0007669"/>
    <property type="project" value="TreeGrafter"/>
</dbReference>
<feature type="repeat" description="CSPG" evidence="5">
    <location>
        <begin position="1108"/>
        <end position="1201"/>
    </location>
</feature>
<evidence type="ECO:0000256" key="3">
    <source>
        <dbReference type="ARBA" id="ARBA00022737"/>
    </source>
</evidence>
<keyword evidence="2 6" id="KW-0732">Signal</keyword>
<dbReference type="PANTHER" id="PTHR45739:SF8">
    <property type="entry name" value="FRAS1-RELATED EXTRACELLULAR MATRIX PROTEIN 1"/>
    <property type="match status" value="1"/>
</dbReference>
<feature type="signal peptide" evidence="6">
    <location>
        <begin position="1"/>
        <end position="18"/>
    </location>
</feature>
<organism evidence="8 9">
    <name type="scientific">Lymnaea stagnalis</name>
    <name type="common">Great pond snail</name>
    <name type="synonym">Helix stagnalis</name>
    <dbReference type="NCBI Taxonomy" id="6523"/>
    <lineage>
        <taxon>Eukaryota</taxon>
        <taxon>Metazoa</taxon>
        <taxon>Spiralia</taxon>
        <taxon>Lophotrochozoa</taxon>
        <taxon>Mollusca</taxon>
        <taxon>Gastropoda</taxon>
        <taxon>Heterobranchia</taxon>
        <taxon>Euthyneura</taxon>
        <taxon>Panpulmonata</taxon>
        <taxon>Hygrophila</taxon>
        <taxon>Lymnaeoidea</taxon>
        <taxon>Lymnaeidae</taxon>
        <taxon>Lymnaea</taxon>
    </lineage>
</organism>
<feature type="repeat" description="CSPG" evidence="5">
    <location>
        <begin position="1222"/>
        <end position="1317"/>
    </location>
</feature>
<keyword evidence="3" id="KW-0677">Repeat</keyword>
<protein>
    <recommendedName>
        <fullName evidence="7">FRAS1-related extracellular matrix protein N-terminal domain-containing protein</fullName>
    </recommendedName>
</protein>
<sequence>ALFIYVNILLRDFSIVSASFFPSDDKILTVNRDVVVPIGRTVYLTTDHLQIRVNASDRCEVKVVDNDPLSRRPGRLTPSVFLCNFAQQEVVYTHFGAENPKHDNVRLLIRYDSFSESTFIPFTIRFRVSKTPLEVVTRNLPLTVDKTLGVSSPINVNTTEFSYVRGQEQCRVSLLPLTSGRPRHGVVMDDTARLQMVDCVEFLNQNIRYKHVTQANSPNKDFIPLVVSVLDSTGKVLKSEHFQVLVRISGGKENEKPTLEFGSKLNMEVTQLLLTALQPEILSAKDFETPSDLLLFNITKPIPTGDGYFINTDNRQQKITSFYQRDLRDFKIVFVPPSADPGVSKVLYIAMQVVDGDGVSSEPFGVKISIRPLIPLGPKITNNKGLTIFEGKSVHLALDSNFQISDANSLDKVKISLVAGPRHGHLTIPDNRQFFSPSDLRSGLIAYQHDDSDSFSDNMIFRVTDGEYSSQFLFPVWVLPEDDEPPVLTVNTGLEISKKDKVKITPLILSATDSDSDNTQVRYVLETPYSEEGVILKRQVQTPDNPEDWKVVDGMYEQSVDEFTQSDVVNGLMFYKHVGPHRSDIIIDRIRFHIADSGDPPNQSDVKEFLVKIEPVDDQPPYLFYNTSLQMDVVDYETTYFKRKALRYADDDSDDRDIKFSVTSPPADTDVNTRLDAGAITACKDTLKVLKTFTQGQVNHQEICYQPPEEDSGITPRIIQFVFDVEDANGNILKDQRFTLMVQPMTHSPPVIKNAGLNVLEGDSATLTLDDFDAVESYSTDDNIMFEVMEPPRHGQIKLRNDPMDKGDTFARKHIRDGLVVYTNNGETVGDDKIMIDVTDGVHHIPVKLNVKVRGVADERPPMVGGRSEILKVILEVPEKGVVTLTADTLKGVDLGGSKATFLLERAPLDGVVAIREKQSTEFSQTDILAGVISYRHTGGEVGLTGRGDHFQIAIVNPKKALTLDGRTISKLLVEIKINPVDNQSPILTVGSPFEVPESKKAPILTRHVDAADVDSEDGDILCLVTLQPKTGYLENSSPAPGSEKSRTGSPISSFTIRDIRSGLINYVQSVHKGSEPRKDSLMFYCTDGINQSPHSNIDIRILPFNDEVPEITLREFLVVEGGNMRIDLQILNVLDQDVPADKLTFLITAPPRHGKIVRQTREGSFTIPSFSLEDITGESTIAYEHDDSETTVDSFTFTLTDGEHNISKTVPINVFPLDDVAPRLAVNTGLQIMAGEAKKITNKFLKADDLDSNDADLSYFVRMKPKYGYLRKIEGNTIKNLTQGDKFTQKDIDKRRIEYVHTDHEGVRDLIKFDITDGLNSLIDRFFYVTVEGVETATPKVYNKGIQLPEEGIVYLTRDLLSETDLNTADGDLTFSVTRTPSQGQLEVANKPGVSLSAFTLQQLGARSIRYVHNSEEELKMDSFEFEVTDGQTPVTSTFRISVSDSSNRKPILMFQTLRVKTGDNRLITPTELKADDLDSDQAHVVFAVTEVPKRGVLLYNMTRVLSSFTMADITDNMLSYQHDGSQAKEDSFSFTVTDGSHHDFFVYPDTDTTHRPQTMIVNIVADDDGAPQINVNKGASYLTKLAGGHLGFRISSRVLNMEDREIPEDNLLYSLITSPKWGYVINRAIGNRSITTWSQGE</sequence>
<evidence type="ECO:0000313" key="9">
    <source>
        <dbReference type="Proteomes" id="UP001497497"/>
    </source>
</evidence>
<accession>A0AAV2H113</accession>
<evidence type="ECO:0000313" key="8">
    <source>
        <dbReference type="EMBL" id="CAL1526861.1"/>
    </source>
</evidence>
<dbReference type="InterPro" id="IPR045658">
    <property type="entry name" value="FRAS1-rel_N"/>
</dbReference>
<keyword evidence="4" id="KW-0325">Glycoprotein</keyword>
<evidence type="ECO:0000259" key="7">
    <source>
        <dbReference type="Pfam" id="PF19309"/>
    </source>
</evidence>
<dbReference type="InterPro" id="IPR039005">
    <property type="entry name" value="CSPG_rpt"/>
</dbReference>
<evidence type="ECO:0000256" key="6">
    <source>
        <dbReference type="SAM" id="SignalP"/>
    </source>
</evidence>
<feature type="repeat" description="CSPG" evidence="5">
    <location>
        <begin position="985"/>
        <end position="1087"/>
    </location>
</feature>
<dbReference type="GO" id="GO:0046872">
    <property type="term" value="F:metal ion binding"/>
    <property type="evidence" value="ECO:0007669"/>
    <property type="project" value="UniProtKB-KW"/>
</dbReference>
<reference evidence="8 9" key="1">
    <citation type="submission" date="2024-04" db="EMBL/GenBank/DDBJ databases">
        <authorList>
            <consortium name="Genoscope - CEA"/>
            <person name="William W."/>
        </authorList>
    </citation>
    <scope>NUCLEOTIDE SEQUENCE [LARGE SCALE GENOMIC DNA]</scope>
</reference>
<dbReference type="PANTHER" id="PTHR45739">
    <property type="entry name" value="MATRIX PROTEIN, PUTATIVE-RELATED"/>
    <property type="match status" value="1"/>
</dbReference>
<dbReference type="Proteomes" id="UP001497497">
    <property type="component" value="Unassembled WGS sequence"/>
</dbReference>
<dbReference type="InterPro" id="IPR051561">
    <property type="entry name" value="FRAS1_ECM"/>
</dbReference>
<keyword evidence="1" id="KW-0479">Metal-binding</keyword>
<feature type="repeat" description="CSPG" evidence="5">
    <location>
        <begin position="1338"/>
        <end position="1430"/>
    </location>
</feature>
<comment type="caution">
    <text evidence="8">The sequence shown here is derived from an EMBL/GenBank/DDBJ whole genome shotgun (WGS) entry which is preliminary data.</text>
</comment>
<feature type="repeat" description="CSPG" evidence="5">
    <location>
        <begin position="485"/>
        <end position="595"/>
    </location>
</feature>
<feature type="repeat" description="CSPG" evidence="5">
    <location>
        <begin position="748"/>
        <end position="839"/>
    </location>
</feature>
<dbReference type="Pfam" id="PF16184">
    <property type="entry name" value="Cadherin_3"/>
    <property type="match status" value="10"/>
</dbReference>
<feature type="domain" description="FRAS1-related extracellular matrix protein N-terminal" evidence="7">
    <location>
        <begin position="27"/>
        <end position="227"/>
    </location>
</feature>
<dbReference type="Pfam" id="PF19309">
    <property type="entry name" value="Frem_N"/>
    <property type="match status" value="1"/>
</dbReference>
<feature type="chain" id="PRO_5043561903" description="FRAS1-related extracellular matrix protein N-terminal domain-containing protein" evidence="6">
    <location>
        <begin position="19"/>
        <end position="1643"/>
    </location>
</feature>
<feature type="repeat" description="CSPG" evidence="5">
    <location>
        <begin position="620"/>
        <end position="726"/>
    </location>
</feature>
<dbReference type="PROSITE" id="PS51854">
    <property type="entry name" value="CSPG"/>
    <property type="match status" value="8"/>
</dbReference>
<gene>
    <name evidence="8" type="ORF">GSLYS_00001038001</name>
</gene>
<evidence type="ECO:0000256" key="5">
    <source>
        <dbReference type="PROSITE-ProRule" id="PRU01201"/>
    </source>
</evidence>
<feature type="non-terminal residue" evidence="8">
    <location>
        <position position="1"/>
    </location>
</feature>
<proteinExistence type="predicted"/>
<evidence type="ECO:0000256" key="2">
    <source>
        <dbReference type="ARBA" id="ARBA00022729"/>
    </source>
</evidence>
<name>A0AAV2H113_LYMST</name>
<keyword evidence="9" id="KW-1185">Reference proteome</keyword>
<dbReference type="EMBL" id="CAXITT010000009">
    <property type="protein sequence ID" value="CAL1526861.1"/>
    <property type="molecule type" value="Genomic_DNA"/>
</dbReference>
<feature type="non-terminal residue" evidence="8">
    <location>
        <position position="1643"/>
    </location>
</feature>
<evidence type="ECO:0000256" key="1">
    <source>
        <dbReference type="ARBA" id="ARBA00022723"/>
    </source>
</evidence>
<evidence type="ECO:0000256" key="4">
    <source>
        <dbReference type="ARBA" id="ARBA00023180"/>
    </source>
</evidence>